<proteinExistence type="predicted"/>
<accession>A0A1M5NZ18</accession>
<dbReference type="EMBL" id="FQWV01000003">
    <property type="protein sequence ID" value="SHG94761.1"/>
    <property type="molecule type" value="Genomic_DNA"/>
</dbReference>
<feature type="transmembrane region" description="Helical" evidence="1">
    <location>
        <begin position="20"/>
        <end position="40"/>
    </location>
</feature>
<protein>
    <submittedName>
        <fullName evidence="2">Uncharacterized protein</fullName>
    </submittedName>
</protein>
<evidence type="ECO:0000313" key="3">
    <source>
        <dbReference type="Proteomes" id="UP000184357"/>
    </source>
</evidence>
<dbReference type="AlphaFoldDB" id="A0A1M5NZ18"/>
<gene>
    <name evidence="2" type="ORF">SAMN05443636_1397</name>
</gene>
<evidence type="ECO:0000313" key="2">
    <source>
        <dbReference type="EMBL" id="SHG94761.1"/>
    </source>
</evidence>
<keyword evidence="1" id="KW-0472">Membrane</keyword>
<name>A0A1M5NZ18_9EURY</name>
<reference evidence="2 3" key="1">
    <citation type="submission" date="2016-11" db="EMBL/GenBank/DDBJ databases">
        <authorList>
            <person name="Jaros S."/>
            <person name="Januszkiewicz K."/>
            <person name="Wedrychowicz H."/>
        </authorList>
    </citation>
    <scope>NUCLEOTIDE SEQUENCE [LARGE SCALE GENOMIC DNA]</scope>
    <source>
        <strain evidence="2 3">DSM 9297</strain>
    </source>
</reference>
<dbReference type="Proteomes" id="UP000184357">
    <property type="component" value="Unassembled WGS sequence"/>
</dbReference>
<keyword evidence="1" id="KW-0812">Transmembrane</keyword>
<keyword evidence="1" id="KW-1133">Transmembrane helix</keyword>
<evidence type="ECO:0000256" key="1">
    <source>
        <dbReference type="SAM" id="Phobius"/>
    </source>
</evidence>
<organism evidence="2 3">
    <name type="scientific">Halobaculum gomorrense</name>
    <dbReference type="NCBI Taxonomy" id="43928"/>
    <lineage>
        <taxon>Archaea</taxon>
        <taxon>Methanobacteriati</taxon>
        <taxon>Methanobacteriota</taxon>
        <taxon>Stenosarchaea group</taxon>
        <taxon>Halobacteria</taxon>
        <taxon>Halobacteriales</taxon>
        <taxon>Haloferacaceae</taxon>
        <taxon>Halobaculum</taxon>
    </lineage>
</organism>
<keyword evidence="3" id="KW-1185">Reference proteome</keyword>
<sequence length="59" mass="5854">MDSGMGSGMDGGMAAGDMGVDGGMVAIAVLMLASGVIMTVRRDMVSTESSSPVRDEAAN</sequence>